<dbReference type="GO" id="GO:0035925">
    <property type="term" value="F:mRNA 3'-UTR AU-rich region binding"/>
    <property type="evidence" value="ECO:0007669"/>
    <property type="project" value="TreeGrafter"/>
</dbReference>
<dbReference type="OrthoDB" id="9805883at2"/>
<name>A0A1N7JEP8_9PROT</name>
<dbReference type="SUPFAM" id="SSF50129">
    <property type="entry name" value="GroES-like"/>
    <property type="match status" value="1"/>
</dbReference>
<dbReference type="RefSeq" id="WP_076399078.1">
    <property type="nucleotide sequence ID" value="NZ_FTOA01000002.1"/>
</dbReference>
<dbReference type="NCBIfam" id="NF008024">
    <property type="entry name" value="PRK10754.1"/>
    <property type="match status" value="1"/>
</dbReference>
<dbReference type="GO" id="GO:0005829">
    <property type="term" value="C:cytosol"/>
    <property type="evidence" value="ECO:0007669"/>
    <property type="project" value="TreeGrafter"/>
</dbReference>
<proteinExistence type="predicted"/>
<reference evidence="4 5" key="1">
    <citation type="submission" date="2017-01" db="EMBL/GenBank/DDBJ databases">
        <authorList>
            <person name="Mah S.A."/>
            <person name="Swanson W.J."/>
            <person name="Moy G.W."/>
            <person name="Vacquier V.D."/>
        </authorList>
    </citation>
    <scope>NUCLEOTIDE SEQUENCE [LARGE SCALE GENOMIC DNA]</scope>
    <source>
        <strain evidence="4 5">DSM 11589</strain>
    </source>
</reference>
<dbReference type="PROSITE" id="PS01162">
    <property type="entry name" value="QOR_ZETA_CRYSTAL"/>
    <property type="match status" value="1"/>
</dbReference>
<evidence type="ECO:0000256" key="1">
    <source>
        <dbReference type="ARBA" id="ARBA00022857"/>
    </source>
</evidence>
<dbReference type="Gene3D" id="3.90.180.10">
    <property type="entry name" value="Medium-chain alcohol dehydrogenases, catalytic domain"/>
    <property type="match status" value="1"/>
</dbReference>
<feature type="domain" description="Enoyl reductase (ER)" evidence="3">
    <location>
        <begin position="11"/>
        <end position="323"/>
    </location>
</feature>
<keyword evidence="5" id="KW-1185">Reference proteome</keyword>
<organism evidence="4 5">
    <name type="scientific">Insolitispirillum peregrinum</name>
    <dbReference type="NCBI Taxonomy" id="80876"/>
    <lineage>
        <taxon>Bacteria</taxon>
        <taxon>Pseudomonadati</taxon>
        <taxon>Pseudomonadota</taxon>
        <taxon>Alphaproteobacteria</taxon>
        <taxon>Rhodospirillales</taxon>
        <taxon>Novispirillaceae</taxon>
        <taxon>Insolitispirillum</taxon>
    </lineage>
</organism>
<keyword evidence="1" id="KW-0521">NADP</keyword>
<dbReference type="InterPro" id="IPR020843">
    <property type="entry name" value="ER"/>
</dbReference>
<dbReference type="InterPro" id="IPR036291">
    <property type="entry name" value="NAD(P)-bd_dom_sf"/>
</dbReference>
<evidence type="ECO:0000313" key="5">
    <source>
        <dbReference type="Proteomes" id="UP000185678"/>
    </source>
</evidence>
<dbReference type="FunFam" id="3.40.50.720:FF:000053">
    <property type="entry name" value="Quinone oxidoreductase 1"/>
    <property type="match status" value="1"/>
</dbReference>
<accession>A0A1N7JEP8</accession>
<dbReference type="STRING" id="80876.SAMN05421779_102170"/>
<dbReference type="GO" id="GO:0003960">
    <property type="term" value="F:quinone reductase (NADPH) activity"/>
    <property type="evidence" value="ECO:0007669"/>
    <property type="project" value="InterPro"/>
</dbReference>
<protein>
    <submittedName>
        <fullName evidence="4">NADPH2:quinone reductase</fullName>
    </submittedName>
</protein>
<keyword evidence="2" id="KW-0560">Oxidoreductase</keyword>
<dbReference type="GO" id="GO:0008270">
    <property type="term" value="F:zinc ion binding"/>
    <property type="evidence" value="ECO:0007669"/>
    <property type="project" value="InterPro"/>
</dbReference>
<dbReference type="EMBL" id="FTOA01000002">
    <property type="protein sequence ID" value="SIS47780.1"/>
    <property type="molecule type" value="Genomic_DNA"/>
</dbReference>
<dbReference type="PANTHER" id="PTHR48106:SF13">
    <property type="entry name" value="QUINONE OXIDOREDUCTASE-RELATED"/>
    <property type="match status" value="1"/>
</dbReference>
<dbReference type="Pfam" id="PF00107">
    <property type="entry name" value="ADH_zinc_N"/>
    <property type="match status" value="1"/>
</dbReference>
<dbReference type="GO" id="GO:0070402">
    <property type="term" value="F:NADPH binding"/>
    <property type="evidence" value="ECO:0007669"/>
    <property type="project" value="TreeGrafter"/>
</dbReference>
<dbReference type="InterPro" id="IPR047618">
    <property type="entry name" value="QOR-like"/>
</dbReference>
<dbReference type="SMART" id="SM00829">
    <property type="entry name" value="PKS_ER"/>
    <property type="match status" value="1"/>
</dbReference>
<dbReference type="InterPro" id="IPR013149">
    <property type="entry name" value="ADH-like_C"/>
</dbReference>
<dbReference type="AlphaFoldDB" id="A0A1N7JEP8"/>
<evidence type="ECO:0000313" key="4">
    <source>
        <dbReference type="EMBL" id="SIS47780.1"/>
    </source>
</evidence>
<evidence type="ECO:0000256" key="2">
    <source>
        <dbReference type="ARBA" id="ARBA00023002"/>
    </source>
</evidence>
<sequence length="325" mass="34357">MSTVVRIHQTGGPEVLRVEQIDPGLPGPGEVRLRHTAIGVNFIDTYLRSGLYSLPHLPHGLGFAGAGVVEAVGEGVTGFAVGDRVCYGTGPAGSYATERVMPAAVLIRMPDTLADDIAAGMMLRGMTAQYLIRRLYPVQPGDVVLFHAAAGGVGEIACQWLKALGATVIGTVGSDEKAELARQSGCHHTIVYTRENFKERVKEITNGVGVAVVYDGVGKAVFEDSLDCLRLRGMMCTYGNASGPVPPVSPITLSQKGSLFLTRPTLAHYTSTRAELEATASELLDVVANGTVKVTIGQSYPLTEASRCHQDLEGRKTVGSTVLLP</sequence>
<dbReference type="InterPro" id="IPR002364">
    <property type="entry name" value="Quin_OxRdtase/zeta-crystal_CS"/>
</dbReference>
<evidence type="ECO:0000259" key="3">
    <source>
        <dbReference type="SMART" id="SM00829"/>
    </source>
</evidence>
<dbReference type="PANTHER" id="PTHR48106">
    <property type="entry name" value="QUINONE OXIDOREDUCTASE PIG3-RELATED"/>
    <property type="match status" value="1"/>
</dbReference>
<dbReference type="InterPro" id="IPR011032">
    <property type="entry name" value="GroES-like_sf"/>
</dbReference>
<dbReference type="InterPro" id="IPR013154">
    <property type="entry name" value="ADH-like_N"/>
</dbReference>
<dbReference type="Pfam" id="PF08240">
    <property type="entry name" value="ADH_N"/>
    <property type="match status" value="1"/>
</dbReference>
<dbReference type="Proteomes" id="UP000185678">
    <property type="component" value="Unassembled WGS sequence"/>
</dbReference>
<dbReference type="Gene3D" id="3.40.50.720">
    <property type="entry name" value="NAD(P)-binding Rossmann-like Domain"/>
    <property type="match status" value="1"/>
</dbReference>
<dbReference type="SUPFAM" id="SSF51735">
    <property type="entry name" value="NAD(P)-binding Rossmann-fold domains"/>
    <property type="match status" value="1"/>
</dbReference>
<gene>
    <name evidence="4" type="ORF">SAMN05421779_102170</name>
</gene>
<dbReference type="CDD" id="cd05286">
    <property type="entry name" value="QOR2"/>
    <property type="match status" value="1"/>
</dbReference>